<proteinExistence type="inferred from homology"/>
<evidence type="ECO:0000256" key="8">
    <source>
        <dbReference type="SAM" id="MobiDB-lite"/>
    </source>
</evidence>
<protein>
    <submittedName>
        <fullName evidence="10">Alpha-ketoglutarate-dependent dioxygenase alkB homolog 6 (Alkylated DNA repair protein alkB homolog 6)</fullName>
    </submittedName>
</protein>
<keyword evidence="7" id="KW-0539">Nucleus</keyword>
<organism evidence="10 11">
    <name type="scientific">Durusdinium trenchii</name>
    <dbReference type="NCBI Taxonomy" id="1381693"/>
    <lineage>
        <taxon>Eukaryota</taxon>
        <taxon>Sar</taxon>
        <taxon>Alveolata</taxon>
        <taxon>Dinophyceae</taxon>
        <taxon>Suessiales</taxon>
        <taxon>Symbiodiniaceae</taxon>
        <taxon>Durusdinium</taxon>
    </lineage>
</organism>
<evidence type="ECO:0000313" key="11">
    <source>
        <dbReference type="Proteomes" id="UP001642464"/>
    </source>
</evidence>
<evidence type="ECO:0000313" key="10">
    <source>
        <dbReference type="EMBL" id="CAK9020199.1"/>
    </source>
</evidence>
<name>A0ABP0K1Z3_9DINO</name>
<evidence type="ECO:0000256" key="7">
    <source>
        <dbReference type="ARBA" id="ARBA00023242"/>
    </source>
</evidence>
<accession>A0ABP0K1Z3</accession>
<dbReference type="InterPro" id="IPR032862">
    <property type="entry name" value="ALKBH6"/>
</dbReference>
<keyword evidence="5" id="KW-0560">Oxidoreductase</keyword>
<comment type="caution">
    <text evidence="10">The sequence shown here is derived from an EMBL/GenBank/DDBJ whole genome shotgun (WGS) entry which is preliminary data.</text>
</comment>
<keyword evidence="11" id="KW-1185">Reference proteome</keyword>
<evidence type="ECO:0000256" key="6">
    <source>
        <dbReference type="ARBA" id="ARBA00023004"/>
    </source>
</evidence>
<comment type="subcellular location">
    <subcellularLocation>
        <location evidence="1">Nucleus</location>
    </subcellularLocation>
</comment>
<dbReference type="Gene3D" id="2.60.120.590">
    <property type="entry name" value="Alpha-ketoglutarate-dependent dioxygenase AlkB-like"/>
    <property type="match status" value="1"/>
</dbReference>
<dbReference type="Proteomes" id="UP001642464">
    <property type="component" value="Unassembled WGS sequence"/>
</dbReference>
<comment type="similarity">
    <text evidence="2">Belongs to the alkB family.</text>
</comment>
<keyword evidence="6" id="KW-0408">Iron</keyword>
<dbReference type="EMBL" id="CAXAMM010009391">
    <property type="protein sequence ID" value="CAK9020199.1"/>
    <property type="molecule type" value="Genomic_DNA"/>
</dbReference>
<reference evidence="10 11" key="1">
    <citation type="submission" date="2024-02" db="EMBL/GenBank/DDBJ databases">
        <authorList>
            <person name="Chen Y."/>
            <person name="Shah S."/>
            <person name="Dougan E. K."/>
            <person name="Thang M."/>
            <person name="Chan C."/>
        </authorList>
    </citation>
    <scope>NUCLEOTIDE SEQUENCE [LARGE SCALE GENOMIC DNA]</scope>
</reference>
<evidence type="ECO:0000259" key="9">
    <source>
        <dbReference type="PROSITE" id="PS51471"/>
    </source>
</evidence>
<feature type="region of interest" description="Disordered" evidence="8">
    <location>
        <begin position="1"/>
        <end position="23"/>
    </location>
</feature>
<dbReference type="SUPFAM" id="SSF51197">
    <property type="entry name" value="Clavaminate synthase-like"/>
    <property type="match status" value="1"/>
</dbReference>
<dbReference type="PROSITE" id="PS51471">
    <property type="entry name" value="FE2OG_OXY"/>
    <property type="match status" value="1"/>
</dbReference>
<gene>
    <name evidence="10" type="ORF">SCF082_LOCUS14822</name>
</gene>
<evidence type="ECO:0000256" key="2">
    <source>
        <dbReference type="ARBA" id="ARBA00007879"/>
    </source>
</evidence>
<dbReference type="PANTHER" id="PTHR46030">
    <property type="entry name" value="ALPHA-KETOGLUTARATE-DEPENDENT DIOXYGENASE ALKB HOMOLOG 6"/>
    <property type="match status" value="1"/>
</dbReference>
<evidence type="ECO:0000256" key="1">
    <source>
        <dbReference type="ARBA" id="ARBA00004123"/>
    </source>
</evidence>
<evidence type="ECO:0000256" key="4">
    <source>
        <dbReference type="ARBA" id="ARBA00022964"/>
    </source>
</evidence>
<feature type="domain" description="Fe2OG dioxygenase" evidence="9">
    <location>
        <begin position="116"/>
        <end position="243"/>
    </location>
</feature>
<evidence type="ECO:0000256" key="5">
    <source>
        <dbReference type="ARBA" id="ARBA00023002"/>
    </source>
</evidence>
<evidence type="ECO:0000256" key="3">
    <source>
        <dbReference type="ARBA" id="ARBA00022723"/>
    </source>
</evidence>
<dbReference type="InterPro" id="IPR027450">
    <property type="entry name" value="AlkB-like"/>
</dbReference>
<dbReference type="InterPro" id="IPR005123">
    <property type="entry name" value="Oxoglu/Fe-dep_dioxygenase_dom"/>
</dbReference>
<keyword evidence="4 10" id="KW-0223">Dioxygenase</keyword>
<sequence length="349" mass="38211">MKALIRRAKETPTPVRAETKKVEEEEDVPLSSVLEALPLELSLNAVQLWENWLPEEAESVLLRNLERRHKDFVTLRSKRTARFGGEVGPPFVPEVLPSWLDALCAAVSHAAKKSPRANHVLVNHYQPGQGILPHTDGPAYSPWAAVLSLGSAAVFEFWRDHAHAASGEASVLAVLLPPRSLLVFSEDAYCHHLHGLADRPCDPLAQIANRHLLGVEGPSWHRQLEGEVLQRGERYSLTIRHVPETTTHVALSVASTPTNAVQETEADFLSAKSQHVNGYITIQVGTPKCSPSYEEHCASPTATGTPSSEGEENFWKCLVGSSPEHRRFGVMSHVGTNSSTPTGTPSRQL</sequence>
<dbReference type="GO" id="GO:0051213">
    <property type="term" value="F:dioxygenase activity"/>
    <property type="evidence" value="ECO:0007669"/>
    <property type="project" value="UniProtKB-KW"/>
</dbReference>
<dbReference type="Pfam" id="PF13532">
    <property type="entry name" value="2OG-FeII_Oxy_2"/>
    <property type="match status" value="1"/>
</dbReference>
<dbReference type="PANTHER" id="PTHR46030:SF1">
    <property type="entry name" value="ALPHA-KETOGLUTARATE-DEPENDENT DIOXYGENASE ALKB HOMOLOG 6"/>
    <property type="match status" value="1"/>
</dbReference>
<keyword evidence="3" id="KW-0479">Metal-binding</keyword>
<dbReference type="InterPro" id="IPR037151">
    <property type="entry name" value="AlkB-like_sf"/>
</dbReference>